<evidence type="ECO:0000313" key="1">
    <source>
        <dbReference type="EMBL" id="GFY25351.1"/>
    </source>
</evidence>
<reference evidence="1" key="1">
    <citation type="submission" date="2020-08" db="EMBL/GenBank/DDBJ databases">
        <title>Multicomponent nature underlies the extraordinary mechanical properties of spider dragline silk.</title>
        <authorList>
            <person name="Kono N."/>
            <person name="Nakamura H."/>
            <person name="Mori M."/>
            <person name="Yoshida Y."/>
            <person name="Ohtoshi R."/>
            <person name="Malay A.D."/>
            <person name="Moran D.A.P."/>
            <person name="Tomita M."/>
            <person name="Numata K."/>
            <person name="Arakawa K."/>
        </authorList>
    </citation>
    <scope>NUCLEOTIDE SEQUENCE</scope>
</reference>
<gene>
    <name evidence="1" type="ORF">TNCV_2484711</name>
</gene>
<dbReference type="Proteomes" id="UP000887159">
    <property type="component" value="Unassembled WGS sequence"/>
</dbReference>
<proteinExistence type="predicted"/>
<dbReference type="EMBL" id="BMAU01021371">
    <property type="protein sequence ID" value="GFY25351.1"/>
    <property type="molecule type" value="Genomic_DNA"/>
</dbReference>
<accession>A0A8X7BAT4</accession>
<protein>
    <submittedName>
        <fullName evidence="1">Uncharacterized protein</fullName>
    </submittedName>
</protein>
<comment type="caution">
    <text evidence="1">The sequence shown here is derived from an EMBL/GenBank/DDBJ whole genome shotgun (WGS) entry which is preliminary data.</text>
</comment>
<sequence>MSTKLAGNLTLGASRQTGQLTGTSAQPPKVTYTELGTQLVTDHVILNHGQPQQLYGWGRELVAHAVVRKCVKWMMHFKSVEAQIPHGGGVWIFEKGDNSSVILVTTNEFKIMCSVSKSPHITS</sequence>
<name>A0A8X7BAT4_TRICX</name>
<dbReference type="AlphaFoldDB" id="A0A8X7BAT4"/>
<organism evidence="1 2">
    <name type="scientific">Trichonephila clavipes</name>
    <name type="common">Golden silk orbweaver</name>
    <name type="synonym">Nephila clavipes</name>
    <dbReference type="NCBI Taxonomy" id="2585209"/>
    <lineage>
        <taxon>Eukaryota</taxon>
        <taxon>Metazoa</taxon>
        <taxon>Ecdysozoa</taxon>
        <taxon>Arthropoda</taxon>
        <taxon>Chelicerata</taxon>
        <taxon>Arachnida</taxon>
        <taxon>Araneae</taxon>
        <taxon>Araneomorphae</taxon>
        <taxon>Entelegynae</taxon>
        <taxon>Araneoidea</taxon>
        <taxon>Nephilidae</taxon>
        <taxon>Trichonephila</taxon>
    </lineage>
</organism>
<evidence type="ECO:0000313" key="2">
    <source>
        <dbReference type="Proteomes" id="UP000887159"/>
    </source>
</evidence>
<keyword evidence="2" id="KW-1185">Reference proteome</keyword>